<dbReference type="PANTHER" id="PTHR40039:SF1">
    <property type="entry name" value="PROTEIN DLTD"/>
    <property type="match status" value="1"/>
</dbReference>
<dbReference type="EMBL" id="FUPS01000006">
    <property type="protein sequence ID" value="SJS41516.1"/>
    <property type="molecule type" value="Genomic_DNA"/>
</dbReference>
<gene>
    <name evidence="3" type="primary">dltD</name>
    <name evidence="5" type="ORF">BN1095_20129</name>
    <name evidence="3" type="ORF">BN1096_700075</name>
    <name evidence="4" type="ORF">BN1097_710077</name>
    <name evidence="6" type="ORF">KRM00_000428</name>
    <name evidence="8" type="ORF">SAMEA1402399_00815</name>
    <name evidence="7" type="ORF">SAMEA3375112_02038</name>
</gene>
<dbReference type="InterPro" id="IPR036514">
    <property type="entry name" value="SGNH_hydro_sf"/>
</dbReference>
<dbReference type="PATRIC" id="fig|1496.1373.peg.869"/>
<dbReference type="Proteomes" id="UP000411588">
    <property type="component" value="Unassembled WGS sequence"/>
</dbReference>
<dbReference type="EMBL" id="LK932525">
    <property type="protein sequence ID" value="CDS88631.1"/>
    <property type="molecule type" value="Genomic_DNA"/>
</dbReference>
<dbReference type="NCBIfam" id="TIGR04092">
    <property type="entry name" value="LTA_DltD"/>
    <property type="match status" value="1"/>
</dbReference>
<reference evidence="3" key="1">
    <citation type="submission" date="2014-07" db="EMBL/GenBank/DDBJ databases">
        <authorList>
            <person name="Monot Marc"/>
        </authorList>
    </citation>
    <scope>NUCLEOTIDE SEQUENCE</scope>
    <source>
        <strain evidence="5">7032989</strain>
        <strain evidence="4">7032994</strain>
    </source>
</reference>
<dbReference type="Proteomes" id="UP000878956">
    <property type="component" value="Unassembled WGS sequence"/>
</dbReference>
<reference evidence="7 9" key="2">
    <citation type="submission" date="2017-02" db="EMBL/GenBank/DDBJ databases">
        <authorList>
            <consortium name="Pathogen Informatics"/>
        </authorList>
    </citation>
    <scope>NUCLEOTIDE SEQUENCE [LARGE SCALE GENOMIC DNA]</scope>
    <source>
        <strain evidence="8">Clo34</strain>
        <strain evidence="10">clo34</strain>
        <strain evidence="7 9">VRECD0157</strain>
    </source>
</reference>
<reference evidence="6" key="3">
    <citation type="journal article" date="2018" name="Genome Biol.">
        <title>SKESA: strategic k-mer extension for scrupulous assemblies.</title>
        <authorList>
            <person name="Souvorov A."/>
            <person name="Agarwala R."/>
            <person name="Lipman D.J."/>
        </authorList>
    </citation>
    <scope>NUCLEOTIDE SEQUENCE</scope>
    <source>
        <strain evidence="6">HN1000</strain>
    </source>
</reference>
<evidence type="ECO:0000313" key="9">
    <source>
        <dbReference type="Proteomes" id="UP000189137"/>
    </source>
</evidence>
<dbReference type="EMBL" id="LK932411">
    <property type="protein sequence ID" value="CDS89233.1"/>
    <property type="molecule type" value="Genomic_DNA"/>
</dbReference>
<evidence type="ECO:0000313" key="3">
    <source>
        <dbReference type="EMBL" id="CDS88631.1"/>
    </source>
</evidence>
<dbReference type="SUPFAM" id="SSF52266">
    <property type="entry name" value="SGNH hydrolase"/>
    <property type="match status" value="1"/>
</dbReference>
<dbReference type="EMBL" id="DAEPXK010000003">
    <property type="protein sequence ID" value="HBH1540975.1"/>
    <property type="molecule type" value="Genomic_DNA"/>
</dbReference>
<dbReference type="EMBL" id="LK932849">
    <property type="protein sequence ID" value="CDS95045.1"/>
    <property type="molecule type" value="Genomic_DNA"/>
</dbReference>
<dbReference type="UniPathway" id="UPA00556"/>
<keyword evidence="1" id="KW-1003">Cell membrane</keyword>
<sequence length="396" mass="46617">MRKLIYFITPFIIGVVFLFGLDKFLDSKTDELLREKNLLPIMDDTLSDIKDKGVTANNHFLREKDIMILGSSELSNSTKQHPKYYFNTNRSKNKVFAIGRAYTQTLQDAAILGSMNPNIDNKKVVLLISMQWFMEKDGVTSHHYQSRFSPIQFYRFLDNPKISKQNKIEYAKKSSKLLWGSDEYKAEALYAKLYEPKTFPEKAEKVLLEPYFQGRKYCIALKEKGILYKRLIKLDKKRATKRKRPINWSYERKKAIEDAKKRVGKNPLNIDKYYYKEHFKDGIEQYKGRDKDVNLLTSKEFENYKLMLNVCTDLGIKPVVVLIPSMDKFYNLTGISEKERNQYYDKAQKIAESKGFEVLNLKDKGSDKYYLRDVMHLGTKGWVDVCERLFKIFKEQ</sequence>
<dbReference type="EMBL" id="CAADAN010000002">
    <property type="protein sequence ID" value="VFD29825.1"/>
    <property type="molecule type" value="Genomic_DNA"/>
</dbReference>
<evidence type="ECO:0000313" key="7">
    <source>
        <dbReference type="EMBL" id="SJS41516.1"/>
    </source>
</evidence>
<keyword evidence="2" id="KW-1133">Transmembrane helix</keyword>
<evidence type="ECO:0000313" key="8">
    <source>
        <dbReference type="EMBL" id="VFD29825.1"/>
    </source>
</evidence>
<accession>A0A031WJQ7</accession>
<evidence type="ECO:0000313" key="4">
    <source>
        <dbReference type="EMBL" id="CDS89233.1"/>
    </source>
</evidence>
<dbReference type="GO" id="GO:0005886">
    <property type="term" value="C:plasma membrane"/>
    <property type="evidence" value="ECO:0007669"/>
    <property type="project" value="UniProtKB-UniRule"/>
</dbReference>
<comment type="pathway">
    <text evidence="1">Cell wall biogenesis; lipoteichoic acid biosynthesis.</text>
</comment>
<dbReference type="PANTHER" id="PTHR40039">
    <property type="entry name" value="PROTEIN DLTD"/>
    <property type="match status" value="1"/>
</dbReference>
<comment type="similarity">
    <text evidence="1">Belongs to the DltD family.</text>
</comment>
<dbReference type="RefSeq" id="WP_003439587.1">
    <property type="nucleotide sequence ID" value="NZ_AP031492.1"/>
</dbReference>
<dbReference type="InterPro" id="IPR006998">
    <property type="entry name" value="DltD"/>
</dbReference>
<dbReference type="PIRSF" id="PIRSF021438">
    <property type="entry name" value="DltD"/>
    <property type="match status" value="1"/>
</dbReference>
<dbReference type="GO" id="GO:0070395">
    <property type="term" value="P:lipoteichoic acid biosynthetic process"/>
    <property type="evidence" value="ECO:0007669"/>
    <property type="project" value="UniProtKB-UniRule"/>
</dbReference>
<dbReference type="Pfam" id="PF04914">
    <property type="entry name" value="DltD"/>
    <property type="match status" value="1"/>
</dbReference>
<dbReference type="Proteomes" id="UP000189137">
    <property type="component" value="Unassembled WGS sequence"/>
</dbReference>
<dbReference type="Gene3D" id="3.40.50.1110">
    <property type="entry name" value="SGNH hydrolase"/>
    <property type="match status" value="1"/>
</dbReference>
<organism evidence="3">
    <name type="scientific">Clostridioides difficile</name>
    <name type="common">Peptoclostridium difficile</name>
    <dbReference type="NCBI Taxonomy" id="1496"/>
    <lineage>
        <taxon>Bacteria</taxon>
        <taxon>Bacillati</taxon>
        <taxon>Bacillota</taxon>
        <taxon>Clostridia</taxon>
        <taxon>Peptostreptococcales</taxon>
        <taxon>Peptostreptococcaceae</taxon>
        <taxon>Clostridioides</taxon>
    </lineage>
</organism>
<keyword evidence="1 2" id="KW-0472">Membrane</keyword>
<dbReference type="AlphaFoldDB" id="A0A031WJQ7"/>
<keyword evidence="3" id="KW-0808">Transferase</keyword>
<dbReference type="KEGG" id="pdf:CD630DERM_28540"/>
<dbReference type="InterPro" id="IPR023896">
    <property type="entry name" value="LTA_DltD"/>
</dbReference>
<dbReference type="GO" id="GO:0016740">
    <property type="term" value="F:transferase activity"/>
    <property type="evidence" value="ECO:0007669"/>
    <property type="project" value="UniProtKB-KW"/>
</dbReference>
<proteinExistence type="inferred from homology"/>
<evidence type="ECO:0000256" key="2">
    <source>
        <dbReference type="SAM" id="Phobius"/>
    </source>
</evidence>
<keyword evidence="2" id="KW-0812">Transmembrane</keyword>
<evidence type="ECO:0000256" key="1">
    <source>
        <dbReference type="PIRNR" id="PIRNR021438"/>
    </source>
</evidence>
<evidence type="ECO:0000313" key="5">
    <source>
        <dbReference type="EMBL" id="CDS95045.1"/>
    </source>
</evidence>
<evidence type="ECO:0000313" key="10">
    <source>
        <dbReference type="Proteomes" id="UP000411588"/>
    </source>
</evidence>
<feature type="transmembrane region" description="Helical" evidence="2">
    <location>
        <begin position="6"/>
        <end position="25"/>
    </location>
</feature>
<reference evidence="6" key="4">
    <citation type="submission" date="2021-06" db="EMBL/GenBank/DDBJ databases">
        <authorList>
            <consortium name="NCBI Pathogen Detection Project"/>
        </authorList>
    </citation>
    <scope>NUCLEOTIDE SEQUENCE</scope>
    <source>
        <strain evidence="6">HN1000</strain>
    </source>
</reference>
<evidence type="ECO:0000313" key="6">
    <source>
        <dbReference type="EMBL" id="HBH1540975.1"/>
    </source>
</evidence>
<protein>
    <recommendedName>
        <fullName evidence="1">Protein DltD</fullName>
    </recommendedName>
</protein>
<name>A0A031WJQ7_CLODI</name>
<dbReference type="GeneID" id="66355265"/>